<accession>A0A8J1U2S6</accession>
<dbReference type="Pfam" id="PF07653">
    <property type="entry name" value="SH3_2"/>
    <property type="match status" value="1"/>
</dbReference>
<keyword evidence="5" id="KW-0175">Coiled coil</keyword>
<comment type="subcellular location">
    <subcellularLocation>
        <location evidence="1">Endoplasmic reticulum membrane</location>
        <topology evidence="1">Single-pass membrane protein</topology>
    </subcellularLocation>
</comment>
<dbReference type="GO" id="GO:0005789">
    <property type="term" value="C:endoplasmic reticulum membrane"/>
    <property type="evidence" value="ECO:0007669"/>
    <property type="project" value="UniProtKB-SubCell"/>
</dbReference>
<dbReference type="OrthoDB" id="6627676at2759"/>
<feature type="compositionally biased region" description="Acidic residues" evidence="7">
    <location>
        <begin position="201"/>
        <end position="214"/>
    </location>
</feature>
<feature type="compositionally biased region" description="Acidic residues" evidence="7">
    <location>
        <begin position="162"/>
        <end position="171"/>
    </location>
</feature>
<evidence type="ECO:0000256" key="8">
    <source>
        <dbReference type="SAM" id="SignalP"/>
    </source>
</evidence>
<dbReference type="InterPro" id="IPR001452">
    <property type="entry name" value="SH3_domain"/>
</dbReference>
<feature type="region of interest" description="Disordered" evidence="7">
    <location>
        <begin position="128"/>
        <end position="214"/>
    </location>
</feature>
<dbReference type="SMART" id="SM00326">
    <property type="entry name" value="SH3"/>
    <property type="match status" value="1"/>
</dbReference>
<keyword evidence="3 8" id="KW-0732">Signal</keyword>
<comment type="caution">
    <text evidence="9">The sequence shown here is derived from an EMBL/GenBank/DDBJ whole genome shotgun (WGS) entry which is preliminary data.</text>
</comment>
<dbReference type="PROSITE" id="PS50002">
    <property type="entry name" value="SH3"/>
    <property type="match status" value="1"/>
</dbReference>
<dbReference type="EMBL" id="CAIIXF020000008">
    <property type="protein sequence ID" value="CAH1790999.1"/>
    <property type="molecule type" value="Genomic_DNA"/>
</dbReference>
<feature type="compositionally biased region" description="Polar residues" evidence="7">
    <location>
        <begin position="174"/>
        <end position="192"/>
    </location>
</feature>
<sequence length="214" mass="24360">MEKMKGHELLFCLITLLCYTHADEISTEQLCGDESCEETISIARTIGRHSSSDDRFLNFEIGRSIRVQSKGAGDRPDLWSGELNGKRGYFPKNFVQEYKILIHQPEHIVQTERGIELELLKDKYGDSADTAEDINDELDDTEVDDTEIEDDTDPANEKTDSNDEIEVDNNDDITFTNQEADNNVVEMNQQEGDTADKVEEQVDEEDDTEVDDDE</sequence>
<dbReference type="GO" id="GO:0035459">
    <property type="term" value="P:vesicle cargo loading"/>
    <property type="evidence" value="ECO:0007669"/>
    <property type="project" value="TreeGrafter"/>
</dbReference>
<reference evidence="9" key="1">
    <citation type="submission" date="2022-03" db="EMBL/GenBank/DDBJ databases">
        <authorList>
            <person name="Martin C."/>
        </authorList>
    </citation>
    <scope>NUCLEOTIDE SEQUENCE</scope>
</reference>
<organism evidence="9 10">
    <name type="scientific">Owenia fusiformis</name>
    <name type="common">Polychaete worm</name>
    <dbReference type="NCBI Taxonomy" id="6347"/>
    <lineage>
        <taxon>Eukaryota</taxon>
        <taxon>Metazoa</taxon>
        <taxon>Spiralia</taxon>
        <taxon>Lophotrochozoa</taxon>
        <taxon>Annelida</taxon>
        <taxon>Polychaeta</taxon>
        <taxon>Sedentaria</taxon>
        <taxon>Canalipalpata</taxon>
        <taxon>Sabellida</taxon>
        <taxon>Oweniida</taxon>
        <taxon>Oweniidae</taxon>
        <taxon>Owenia</taxon>
    </lineage>
</organism>
<dbReference type="SUPFAM" id="SSF50044">
    <property type="entry name" value="SH3-domain"/>
    <property type="match status" value="1"/>
</dbReference>
<evidence type="ECO:0000256" key="7">
    <source>
        <dbReference type="SAM" id="MobiDB-lite"/>
    </source>
</evidence>
<keyword evidence="4" id="KW-0256">Endoplasmic reticulum</keyword>
<feature type="signal peptide" evidence="8">
    <location>
        <begin position="1"/>
        <end position="22"/>
    </location>
</feature>
<feature type="compositionally biased region" description="Acidic residues" evidence="7">
    <location>
        <begin position="129"/>
        <end position="154"/>
    </location>
</feature>
<dbReference type="AlphaFoldDB" id="A0A8J1U2S6"/>
<evidence type="ECO:0000256" key="2">
    <source>
        <dbReference type="ARBA" id="ARBA00022443"/>
    </source>
</evidence>
<protein>
    <submittedName>
        <fullName evidence="9">Uncharacterized protein</fullName>
    </submittedName>
</protein>
<dbReference type="GO" id="GO:0006888">
    <property type="term" value="P:endoplasmic reticulum to Golgi vesicle-mediated transport"/>
    <property type="evidence" value="ECO:0007669"/>
    <property type="project" value="TreeGrafter"/>
</dbReference>
<evidence type="ECO:0000256" key="4">
    <source>
        <dbReference type="ARBA" id="ARBA00022824"/>
    </source>
</evidence>
<dbReference type="GO" id="GO:0009306">
    <property type="term" value="P:protein secretion"/>
    <property type="evidence" value="ECO:0007669"/>
    <property type="project" value="TreeGrafter"/>
</dbReference>
<dbReference type="PANTHER" id="PTHR23158:SF33">
    <property type="entry name" value="TRANSPORT AND GOLGI ORGANIZATION PROTEIN 1"/>
    <property type="match status" value="1"/>
</dbReference>
<dbReference type="InterPro" id="IPR036028">
    <property type="entry name" value="SH3-like_dom_sf"/>
</dbReference>
<dbReference type="GO" id="GO:0070971">
    <property type="term" value="C:endoplasmic reticulum exit site"/>
    <property type="evidence" value="ECO:0007669"/>
    <property type="project" value="TreeGrafter"/>
</dbReference>
<feature type="chain" id="PRO_5043333217" evidence="8">
    <location>
        <begin position="23"/>
        <end position="214"/>
    </location>
</feature>
<name>A0A8J1U2S6_OWEFU</name>
<evidence type="ECO:0000256" key="1">
    <source>
        <dbReference type="ARBA" id="ARBA00004389"/>
    </source>
</evidence>
<keyword evidence="10" id="KW-1185">Reference proteome</keyword>
<keyword evidence="6" id="KW-0325">Glycoprotein</keyword>
<evidence type="ECO:0000313" key="9">
    <source>
        <dbReference type="EMBL" id="CAH1790999.1"/>
    </source>
</evidence>
<dbReference type="Gene3D" id="2.30.30.40">
    <property type="entry name" value="SH3 Domains"/>
    <property type="match status" value="1"/>
</dbReference>
<evidence type="ECO:0000256" key="5">
    <source>
        <dbReference type="ARBA" id="ARBA00023054"/>
    </source>
</evidence>
<keyword evidence="2" id="KW-0728">SH3 domain</keyword>
<dbReference type="PANTHER" id="PTHR23158">
    <property type="entry name" value="MELANOMA INHIBITORY ACTIVITY-RELATED"/>
    <property type="match status" value="1"/>
</dbReference>
<evidence type="ECO:0000313" key="10">
    <source>
        <dbReference type="Proteomes" id="UP000749559"/>
    </source>
</evidence>
<evidence type="ECO:0000256" key="6">
    <source>
        <dbReference type="ARBA" id="ARBA00023180"/>
    </source>
</evidence>
<gene>
    <name evidence="9" type="ORF">OFUS_LOCUS16141</name>
</gene>
<dbReference type="Proteomes" id="UP000749559">
    <property type="component" value="Unassembled WGS sequence"/>
</dbReference>
<feature type="non-terminal residue" evidence="9">
    <location>
        <position position="1"/>
    </location>
</feature>
<evidence type="ECO:0000256" key="3">
    <source>
        <dbReference type="ARBA" id="ARBA00022729"/>
    </source>
</evidence>
<proteinExistence type="predicted"/>
<dbReference type="InterPro" id="IPR051500">
    <property type="entry name" value="cTAGE_MIA/OTOR"/>
</dbReference>